<evidence type="ECO:0000313" key="2">
    <source>
        <dbReference type="Proteomes" id="UP000560658"/>
    </source>
</evidence>
<dbReference type="RefSeq" id="WP_183208243.1">
    <property type="nucleotide sequence ID" value="NZ_JACIER010000005.1"/>
</dbReference>
<name>A0A840D544_9BACE</name>
<sequence>MKNKIHEFNPVVYPRKLWVVITDSEVFLNDNFETECDIDDFSYKYGAIVFPASLKETNDLGAVVVFPSKKEMTVKNIAHESVHIASVIFNDCNMTMGFDGGKDEHFAYLAGWAADCINHVKTGKFK</sequence>
<protein>
    <submittedName>
        <fullName evidence="1">Uncharacterized protein</fullName>
    </submittedName>
</protein>
<gene>
    <name evidence="1" type="ORF">GGR06_001591</name>
</gene>
<proteinExistence type="predicted"/>
<organism evidence="1 2">
    <name type="scientific">Bacteroides reticulotermitis</name>
    <dbReference type="NCBI Taxonomy" id="1133319"/>
    <lineage>
        <taxon>Bacteria</taxon>
        <taxon>Pseudomonadati</taxon>
        <taxon>Bacteroidota</taxon>
        <taxon>Bacteroidia</taxon>
        <taxon>Bacteroidales</taxon>
        <taxon>Bacteroidaceae</taxon>
        <taxon>Bacteroides</taxon>
    </lineage>
</organism>
<evidence type="ECO:0000313" key="1">
    <source>
        <dbReference type="EMBL" id="MBB4043805.1"/>
    </source>
</evidence>
<dbReference type="AlphaFoldDB" id="A0A840D544"/>
<comment type="caution">
    <text evidence="1">The sequence shown here is derived from an EMBL/GenBank/DDBJ whole genome shotgun (WGS) entry which is preliminary data.</text>
</comment>
<dbReference type="EMBL" id="JACIER010000005">
    <property type="protein sequence ID" value="MBB4043805.1"/>
    <property type="molecule type" value="Genomic_DNA"/>
</dbReference>
<accession>A0A840D544</accession>
<dbReference type="Proteomes" id="UP000560658">
    <property type="component" value="Unassembled WGS sequence"/>
</dbReference>
<reference evidence="1" key="1">
    <citation type="submission" date="2020-08" db="EMBL/GenBank/DDBJ databases">
        <title>Genomic Encyclopedia of Type Strains, Phase IV (KMG-IV): sequencing the most valuable type-strain genomes for metagenomic binning, comparative biology and taxonomic classification.</title>
        <authorList>
            <person name="Goeker M."/>
        </authorList>
    </citation>
    <scope>NUCLEOTIDE SEQUENCE [LARGE SCALE GENOMIC DNA]</scope>
    <source>
        <strain evidence="1">DSM 105720</strain>
    </source>
</reference>
<keyword evidence="2" id="KW-1185">Reference proteome</keyword>